<dbReference type="InterPro" id="IPR002152">
    <property type="entry name" value="Glyco_hydro_23"/>
</dbReference>
<dbReference type="GO" id="GO:0003796">
    <property type="term" value="F:lysozyme activity"/>
    <property type="evidence" value="ECO:0007669"/>
    <property type="project" value="InterPro"/>
</dbReference>
<dbReference type="EMBL" id="JASAOG010000029">
    <property type="protein sequence ID" value="KAK0061603.1"/>
    <property type="molecule type" value="Genomic_DNA"/>
</dbReference>
<evidence type="ECO:0000313" key="2">
    <source>
        <dbReference type="EMBL" id="KAK0061603.1"/>
    </source>
</evidence>
<dbReference type="PRINTS" id="PR00749">
    <property type="entry name" value="LYSOZYMEG"/>
</dbReference>
<reference evidence="2" key="2">
    <citation type="submission" date="2023-04" db="EMBL/GenBank/DDBJ databases">
        <authorList>
            <person name="Bu L."/>
            <person name="Lu L."/>
            <person name="Laidemitt M.R."/>
            <person name="Zhang S.M."/>
            <person name="Mutuku M."/>
            <person name="Mkoji G."/>
            <person name="Steinauer M."/>
            <person name="Loker E.S."/>
        </authorList>
    </citation>
    <scope>NUCLEOTIDE SEQUENCE</scope>
    <source>
        <strain evidence="2">KasaAsao</strain>
        <tissue evidence="2">Whole Snail</tissue>
    </source>
</reference>
<feature type="chain" id="PRO_5041932551" evidence="1">
    <location>
        <begin position="16"/>
        <end position="198"/>
    </location>
</feature>
<feature type="signal peptide" evidence="1">
    <location>
        <begin position="1"/>
        <end position="15"/>
    </location>
</feature>
<dbReference type="InterPro" id="IPR023346">
    <property type="entry name" value="Lysozyme-like_dom_sf"/>
</dbReference>
<dbReference type="PANTHER" id="PTHR31698:SF8">
    <property type="entry name" value="LYSOZYME G-RELATED"/>
    <property type="match status" value="1"/>
</dbReference>
<sequence>MRLFIICALLSLANAANRLCNGDVMTLHPTGKASGGVAASHAEVQHDVTALEKHRHCYQASADNNCIQASVIAAVASRESRGGTLLVATHGYGDLGHAWGIMQCDTRYSGLPCTSVPWDSCEHIEMMVHRMLVPNVHSLHTKHPAWPMSHCLQGAVAGYNCGLSRVTTFETADAHTTGHDYSNDVIARAQWLHQHGWN</sequence>
<keyword evidence="1" id="KW-0732">Signal</keyword>
<dbReference type="Gene3D" id="1.10.530.10">
    <property type="match status" value="1"/>
</dbReference>
<evidence type="ECO:0000313" key="3">
    <source>
        <dbReference type="Proteomes" id="UP001233172"/>
    </source>
</evidence>
<organism evidence="2 3">
    <name type="scientific">Biomphalaria pfeifferi</name>
    <name type="common">Bloodfluke planorb</name>
    <name type="synonym">Freshwater snail</name>
    <dbReference type="NCBI Taxonomy" id="112525"/>
    <lineage>
        <taxon>Eukaryota</taxon>
        <taxon>Metazoa</taxon>
        <taxon>Spiralia</taxon>
        <taxon>Lophotrochozoa</taxon>
        <taxon>Mollusca</taxon>
        <taxon>Gastropoda</taxon>
        <taxon>Heterobranchia</taxon>
        <taxon>Euthyneura</taxon>
        <taxon>Panpulmonata</taxon>
        <taxon>Hygrophila</taxon>
        <taxon>Lymnaeoidea</taxon>
        <taxon>Planorbidae</taxon>
        <taxon>Biomphalaria</taxon>
    </lineage>
</organism>
<gene>
    <name evidence="2" type="ORF">Bpfe_008985</name>
</gene>
<reference evidence="2" key="1">
    <citation type="journal article" date="2023" name="PLoS Negl. Trop. Dis.">
        <title>A genome sequence for Biomphalaria pfeifferi, the major vector snail for the human-infecting parasite Schistosoma mansoni.</title>
        <authorList>
            <person name="Bu L."/>
            <person name="Lu L."/>
            <person name="Laidemitt M.R."/>
            <person name="Zhang S.M."/>
            <person name="Mutuku M."/>
            <person name="Mkoji G."/>
            <person name="Steinauer M."/>
            <person name="Loker E.S."/>
        </authorList>
    </citation>
    <scope>NUCLEOTIDE SEQUENCE</scope>
    <source>
        <strain evidence="2">KasaAsao</strain>
    </source>
</reference>
<keyword evidence="3" id="KW-1185">Reference proteome</keyword>
<dbReference type="AlphaFoldDB" id="A0AAD8BVT3"/>
<accession>A0AAD8BVT3</accession>
<dbReference type="SUPFAM" id="SSF53955">
    <property type="entry name" value="Lysozyme-like"/>
    <property type="match status" value="1"/>
</dbReference>
<proteinExistence type="predicted"/>
<evidence type="ECO:0000256" key="1">
    <source>
        <dbReference type="SAM" id="SignalP"/>
    </source>
</evidence>
<dbReference type="GO" id="GO:0009253">
    <property type="term" value="P:peptidoglycan catabolic process"/>
    <property type="evidence" value="ECO:0007669"/>
    <property type="project" value="InterPro"/>
</dbReference>
<comment type="caution">
    <text evidence="2">The sequence shown here is derived from an EMBL/GenBank/DDBJ whole genome shotgun (WGS) entry which is preliminary data.</text>
</comment>
<dbReference type="PANTHER" id="PTHR31698">
    <property type="entry name" value="LYSOZYME G FAMILY MEMBER"/>
    <property type="match status" value="1"/>
</dbReference>
<name>A0AAD8BVT3_BIOPF</name>
<dbReference type="Proteomes" id="UP001233172">
    <property type="component" value="Unassembled WGS sequence"/>
</dbReference>
<protein>
    <submittedName>
        <fullName evidence="2">G-type lysozyme</fullName>
    </submittedName>
</protein>